<dbReference type="Proteomes" id="UP000436088">
    <property type="component" value="Unassembled WGS sequence"/>
</dbReference>
<protein>
    <submittedName>
        <fullName evidence="1">Uncharacterized protein</fullName>
    </submittedName>
</protein>
<organism evidence="1 2">
    <name type="scientific">Hibiscus syriacus</name>
    <name type="common">Rose of Sharon</name>
    <dbReference type="NCBI Taxonomy" id="106335"/>
    <lineage>
        <taxon>Eukaryota</taxon>
        <taxon>Viridiplantae</taxon>
        <taxon>Streptophyta</taxon>
        <taxon>Embryophyta</taxon>
        <taxon>Tracheophyta</taxon>
        <taxon>Spermatophyta</taxon>
        <taxon>Magnoliopsida</taxon>
        <taxon>eudicotyledons</taxon>
        <taxon>Gunneridae</taxon>
        <taxon>Pentapetalae</taxon>
        <taxon>rosids</taxon>
        <taxon>malvids</taxon>
        <taxon>Malvales</taxon>
        <taxon>Malvaceae</taxon>
        <taxon>Malvoideae</taxon>
        <taxon>Hibiscus</taxon>
    </lineage>
</organism>
<evidence type="ECO:0000313" key="1">
    <source>
        <dbReference type="EMBL" id="KAE8654219.1"/>
    </source>
</evidence>
<dbReference type="EMBL" id="VEPZ02001788">
    <property type="protein sequence ID" value="KAE8654219.1"/>
    <property type="molecule type" value="Genomic_DNA"/>
</dbReference>
<name>A0A6A2X775_HIBSY</name>
<evidence type="ECO:0000313" key="2">
    <source>
        <dbReference type="Proteomes" id="UP000436088"/>
    </source>
</evidence>
<keyword evidence="2" id="KW-1185">Reference proteome</keyword>
<sequence>MAATPLTNPYTPLLQKTHQSRAFLKPFAPTRCISKSGSYLSFLLLTIVFRLPLPTPMEAAELKGTPWVVCTAEGSTIRMMKTDSSLRGVRSEMQRDEDVLVTVVSKHWQVVGKMALFVSGPFALSEKRGQQALKATIYGHQKPVSLMSVAGYKPSLLVTMSKDSNVSSESLGYDYIINYSSFLLCGNYFHAWYSRGHEMRRSLALCCCRFVCGGG</sequence>
<reference evidence="1" key="1">
    <citation type="submission" date="2019-09" db="EMBL/GenBank/DDBJ databases">
        <title>Draft genome information of white flower Hibiscus syriacus.</title>
        <authorList>
            <person name="Kim Y.-M."/>
        </authorList>
    </citation>
    <scope>NUCLEOTIDE SEQUENCE [LARGE SCALE GENOMIC DNA]</scope>
    <source>
        <strain evidence="1">YM2019G1</strain>
    </source>
</reference>
<comment type="caution">
    <text evidence="1">The sequence shown here is derived from an EMBL/GenBank/DDBJ whole genome shotgun (WGS) entry which is preliminary data.</text>
</comment>
<proteinExistence type="predicted"/>
<gene>
    <name evidence="1" type="ORF">F3Y22_tig00117056pilonHSYRG01141</name>
</gene>
<accession>A0A6A2X775</accession>
<dbReference type="AlphaFoldDB" id="A0A6A2X775"/>